<evidence type="ECO:0000256" key="2">
    <source>
        <dbReference type="ARBA" id="ARBA00023002"/>
    </source>
</evidence>
<comment type="similarity">
    <text evidence="1 4">Belongs to the aldehyde dehydrogenase family.</text>
</comment>
<dbReference type="Gene3D" id="3.40.309.10">
    <property type="entry name" value="Aldehyde Dehydrogenase, Chain A, domain 2"/>
    <property type="match status" value="1"/>
</dbReference>
<evidence type="ECO:0000313" key="9">
    <source>
        <dbReference type="Proteomes" id="UP000703269"/>
    </source>
</evidence>
<dbReference type="InterPro" id="IPR016163">
    <property type="entry name" value="Ald_DH_C"/>
</dbReference>
<dbReference type="AlphaFoldDB" id="A0A9P3G071"/>
<dbReference type="InterPro" id="IPR016161">
    <property type="entry name" value="Ald_DH/histidinol_DH"/>
</dbReference>
<evidence type="ECO:0000256" key="3">
    <source>
        <dbReference type="ARBA" id="ARBA00023027"/>
    </source>
</evidence>
<organism evidence="8 9">
    <name type="scientific">Phanerochaete sordida</name>
    <dbReference type="NCBI Taxonomy" id="48140"/>
    <lineage>
        <taxon>Eukaryota</taxon>
        <taxon>Fungi</taxon>
        <taxon>Dikarya</taxon>
        <taxon>Basidiomycota</taxon>
        <taxon>Agaricomycotina</taxon>
        <taxon>Agaricomycetes</taxon>
        <taxon>Polyporales</taxon>
        <taxon>Phanerochaetaceae</taxon>
        <taxon>Phanerochaete</taxon>
    </lineage>
</organism>
<dbReference type="GO" id="GO:0004029">
    <property type="term" value="F:aldehyde dehydrogenase (NAD+) activity"/>
    <property type="evidence" value="ECO:0007669"/>
    <property type="project" value="TreeGrafter"/>
</dbReference>
<dbReference type="FunFam" id="3.40.309.10:FF:000025">
    <property type="entry name" value="Aldehyde dehydrogenase"/>
    <property type="match status" value="1"/>
</dbReference>
<dbReference type="GO" id="GO:0006081">
    <property type="term" value="P:aldehyde metabolic process"/>
    <property type="evidence" value="ECO:0007669"/>
    <property type="project" value="InterPro"/>
</dbReference>
<keyword evidence="6" id="KW-0472">Membrane</keyword>
<keyword evidence="3" id="KW-0520">NAD</keyword>
<proteinExistence type="inferred from homology"/>
<feature type="domain" description="Aldehyde dehydrogenase" evidence="7">
    <location>
        <begin position="8"/>
        <end position="436"/>
    </location>
</feature>
<evidence type="ECO:0000256" key="1">
    <source>
        <dbReference type="ARBA" id="ARBA00009986"/>
    </source>
</evidence>
<dbReference type="EMBL" id="BPQB01000002">
    <property type="protein sequence ID" value="GJE85335.1"/>
    <property type="molecule type" value="Genomic_DNA"/>
</dbReference>
<evidence type="ECO:0000313" key="8">
    <source>
        <dbReference type="EMBL" id="GJE85335.1"/>
    </source>
</evidence>
<gene>
    <name evidence="8" type="ORF">PsYK624_014140</name>
</gene>
<dbReference type="SUPFAM" id="SSF53720">
    <property type="entry name" value="ALDH-like"/>
    <property type="match status" value="1"/>
</dbReference>
<dbReference type="Gene3D" id="3.40.605.10">
    <property type="entry name" value="Aldehyde Dehydrogenase, Chain A, domain 1"/>
    <property type="match status" value="1"/>
</dbReference>
<dbReference type="Proteomes" id="UP000703269">
    <property type="component" value="Unassembled WGS sequence"/>
</dbReference>
<keyword evidence="9" id="KW-1185">Reference proteome</keyword>
<reference evidence="8 9" key="1">
    <citation type="submission" date="2021-08" db="EMBL/GenBank/DDBJ databases">
        <title>Draft Genome Sequence of Phanerochaete sordida strain YK-624.</title>
        <authorList>
            <person name="Mori T."/>
            <person name="Dohra H."/>
            <person name="Suzuki T."/>
            <person name="Kawagishi H."/>
            <person name="Hirai H."/>
        </authorList>
    </citation>
    <scope>NUCLEOTIDE SEQUENCE [LARGE SCALE GENOMIC DNA]</scope>
    <source>
        <strain evidence="8 9">YK-624</strain>
    </source>
</reference>
<keyword evidence="6" id="KW-0812">Transmembrane</keyword>
<dbReference type="InterPro" id="IPR015590">
    <property type="entry name" value="Aldehyde_DH_dom"/>
</dbReference>
<evidence type="ECO:0000256" key="6">
    <source>
        <dbReference type="SAM" id="Phobius"/>
    </source>
</evidence>
<evidence type="ECO:0000256" key="4">
    <source>
        <dbReference type="PIRNR" id="PIRNR036492"/>
    </source>
</evidence>
<feature type="transmembrane region" description="Helical" evidence="6">
    <location>
        <begin position="114"/>
        <end position="138"/>
    </location>
</feature>
<dbReference type="Pfam" id="PF00171">
    <property type="entry name" value="Aldedh"/>
    <property type="match status" value="1"/>
</dbReference>
<dbReference type="PANTHER" id="PTHR43570">
    <property type="entry name" value="ALDEHYDE DEHYDROGENASE"/>
    <property type="match status" value="1"/>
</dbReference>
<dbReference type="GO" id="GO:0005737">
    <property type="term" value="C:cytoplasm"/>
    <property type="evidence" value="ECO:0007669"/>
    <property type="project" value="TreeGrafter"/>
</dbReference>
<keyword evidence="2 4" id="KW-0560">Oxidoreductase</keyword>
<dbReference type="PANTHER" id="PTHR43570:SF16">
    <property type="entry name" value="ALDEHYDE DEHYDROGENASE TYPE III, ISOFORM Q"/>
    <property type="match status" value="1"/>
</dbReference>
<dbReference type="InterPro" id="IPR016162">
    <property type="entry name" value="Ald_DH_N"/>
</dbReference>
<comment type="caution">
    <text evidence="8">The sequence shown here is derived from an EMBL/GenBank/DDBJ whole genome shotgun (WGS) entry which is preliminary data.</text>
</comment>
<accession>A0A9P3G071</accession>
<feature type="transmembrane region" description="Helical" evidence="6">
    <location>
        <begin position="484"/>
        <end position="501"/>
    </location>
</feature>
<sequence length="507" mass="55261">MPSLVYTNVDDVPKIHAELKQSFQTGKTRDIAFRKEQLAQLAWLLKDNTERFAEALQADMHRPSIESDLLDVGASISEAVDAYNNVAKWAKTEKARWTLNFFTMRPAIRKEPKGIVLIIAPFNFPVLLLLGHLASALAAGNTVVLKPSELTTATSQLIAELVPKYLDPDVVRVVNGDIPVVTKLLELPWDHILYTGNARVAKIVCAAAAKHLTPVTTELGGKSPVIIDPRCDLKLAARRILWGKMSNAGQVCVAPDYVLVPREAQDALVDALVETYKSFYPEDPAKSESFSRIVTQAHTTRIKRIIDGTRGKVVVGGEVDVEERYVAPTIIRDVPLDDTTMEDEIFGPVLPIVPVADFDEAIAVINAHEHPLSLYVFTQDAALKEKVFAHTQSGGALANEVLVHVGATGLPFGGIGPSGSGSLTGKHGFDTFTHMRATLDSPWYVDLVMKGRYPPYTPEKVATIRSMLKVSMPPRPGAAPPKRWALWLVLALGGALSALLIRRVGSA</sequence>
<dbReference type="OrthoDB" id="440325at2759"/>
<name>A0A9P3G071_9APHY</name>
<feature type="active site" evidence="5">
    <location>
        <position position="218"/>
    </location>
</feature>
<evidence type="ECO:0000256" key="5">
    <source>
        <dbReference type="PIRSR" id="PIRSR036492-1"/>
    </source>
</evidence>
<keyword evidence="6" id="KW-1133">Transmembrane helix</keyword>
<protein>
    <recommendedName>
        <fullName evidence="4">Aldehyde dehydrogenase</fullName>
    </recommendedName>
</protein>
<dbReference type="FunFam" id="3.40.605.10:FF:000004">
    <property type="entry name" value="Aldehyde dehydrogenase"/>
    <property type="match status" value="1"/>
</dbReference>
<dbReference type="InterPro" id="IPR012394">
    <property type="entry name" value="Aldehyde_DH_NAD(P)"/>
</dbReference>
<feature type="active site" evidence="5">
    <location>
        <position position="252"/>
    </location>
</feature>
<dbReference type="PIRSF" id="PIRSF036492">
    <property type="entry name" value="ALDH"/>
    <property type="match status" value="1"/>
</dbReference>
<evidence type="ECO:0000259" key="7">
    <source>
        <dbReference type="Pfam" id="PF00171"/>
    </source>
</evidence>